<evidence type="ECO:0008006" key="3">
    <source>
        <dbReference type="Google" id="ProtNLM"/>
    </source>
</evidence>
<dbReference type="AlphaFoldDB" id="G2SQ12"/>
<dbReference type="KEGG" id="lrm:LRC_01060"/>
<organism evidence="1 2">
    <name type="scientific">Ligilactobacillus ruminis (strain ATCC 27782 / RF3)</name>
    <name type="common">Lactobacillus ruminis</name>
    <dbReference type="NCBI Taxonomy" id="1069534"/>
    <lineage>
        <taxon>Bacteria</taxon>
        <taxon>Bacillati</taxon>
        <taxon>Bacillota</taxon>
        <taxon>Bacilli</taxon>
        <taxon>Lactobacillales</taxon>
        <taxon>Lactobacillaceae</taxon>
        <taxon>Ligilactobacillus</taxon>
    </lineage>
</organism>
<dbReference type="RefSeq" id="WP_014072722.1">
    <property type="nucleotide sequence ID" value="NC_015975.1"/>
</dbReference>
<evidence type="ECO:0000313" key="2">
    <source>
        <dbReference type="Proteomes" id="UP000001279"/>
    </source>
</evidence>
<proteinExistence type="predicted"/>
<gene>
    <name evidence="1" type="ordered locus">LRC_01060</name>
</gene>
<sequence length="299" mass="35712">MKQLNEPTMNNEEIFENVIQGKTYKNDHCKKCRITQKDCRVCGYGNRGKMMNIKDKVFQRYKFYLQNKNKLNEIRPIKMLNPDEVQLMKDSYKTSKVFQGVKKQLLENVPKERRDVCPFCMISEPTTIDHYFSESEYPEYIIFAPNLVPCCSHCNTLKGERLFLKNEDEIKRTIIHFYYDVLPKTKYLKCTFCVTDKIPQISFRLEFESETEITRIIKDHFKTLHLLERYQERSNGILSTECKTIRMCLMNDCLVKKLVQLLRIKAQFLEEIFGRNYWKACIYRAMSESEDQLVKLVED</sequence>
<dbReference type="EMBL" id="CP003032">
    <property type="protein sequence ID" value="AEN77438.1"/>
    <property type="molecule type" value="Genomic_DNA"/>
</dbReference>
<dbReference type="Proteomes" id="UP000001279">
    <property type="component" value="Chromosome"/>
</dbReference>
<dbReference type="GeneID" id="29802245"/>
<dbReference type="eggNOG" id="COG1403">
    <property type="taxonomic scope" value="Bacteria"/>
</dbReference>
<dbReference type="HOGENOM" id="CLU_069622_0_0_9"/>
<dbReference type="PATRIC" id="fig|1069534.5.peg.122"/>
<keyword evidence="2" id="KW-1185">Reference proteome</keyword>
<reference evidence="1 2" key="1">
    <citation type="journal article" date="2011" name="Microb. Cell Fact.">
        <title>Genome sequences and comparative genomics of two Lactobacillus ruminis strains from the bovine and human intestinal tracts.</title>
        <authorList>
            <person name="Forde B.M."/>
            <person name="Neville B.A."/>
            <person name="O'Donnell M.M."/>
            <person name="Riboulet-Bisson E."/>
            <person name="Claesson M.J."/>
            <person name="Coghlan A."/>
            <person name="Ross R.P."/>
            <person name="O'Toole P.W."/>
        </authorList>
    </citation>
    <scope>NUCLEOTIDE SEQUENCE [LARGE SCALE GENOMIC DNA]</scope>
    <source>
        <strain evidence="2">ATCC 27782 / RF3</strain>
    </source>
</reference>
<evidence type="ECO:0000313" key="1">
    <source>
        <dbReference type="EMBL" id="AEN77438.1"/>
    </source>
</evidence>
<dbReference type="Gene3D" id="1.10.30.50">
    <property type="match status" value="1"/>
</dbReference>
<protein>
    <recommendedName>
        <fullName evidence="3">HNH endonuclease</fullName>
    </recommendedName>
</protein>
<accession>G2SQ12</accession>
<name>G2SQ12_LIGR2</name>
<dbReference type="STRING" id="1069534.LRC_01060"/>